<dbReference type="EMBL" id="JBHTIL010000001">
    <property type="protein sequence ID" value="MFD0926836.1"/>
    <property type="molecule type" value="Genomic_DNA"/>
</dbReference>
<sequence>MNPADQIEAIVARTRSTLDAVDRRHRVRRGEAESGWRSPDDDETGRGESDAAQDGDDANAQNVLSAEQAAAVSDAAGG</sequence>
<evidence type="ECO:0000256" key="1">
    <source>
        <dbReference type="SAM" id="MobiDB-lite"/>
    </source>
</evidence>
<dbReference type="RefSeq" id="WP_253645323.1">
    <property type="nucleotide sequence ID" value="NZ_BAAAMO010000002.1"/>
</dbReference>
<dbReference type="Proteomes" id="UP001597068">
    <property type="component" value="Unassembled WGS sequence"/>
</dbReference>
<proteinExistence type="predicted"/>
<feature type="region of interest" description="Disordered" evidence="1">
    <location>
        <begin position="22"/>
        <end position="62"/>
    </location>
</feature>
<evidence type="ECO:0000313" key="3">
    <source>
        <dbReference type="Proteomes" id="UP001597068"/>
    </source>
</evidence>
<organism evidence="2 3">
    <name type="scientific">Williamsia deligens</name>
    <dbReference type="NCBI Taxonomy" id="321325"/>
    <lineage>
        <taxon>Bacteria</taxon>
        <taxon>Bacillati</taxon>
        <taxon>Actinomycetota</taxon>
        <taxon>Actinomycetes</taxon>
        <taxon>Mycobacteriales</taxon>
        <taxon>Nocardiaceae</taxon>
        <taxon>Williamsia</taxon>
    </lineage>
</organism>
<evidence type="ECO:0000313" key="2">
    <source>
        <dbReference type="EMBL" id="MFD0926836.1"/>
    </source>
</evidence>
<keyword evidence="3" id="KW-1185">Reference proteome</keyword>
<reference evidence="3" key="1">
    <citation type="journal article" date="2019" name="Int. J. Syst. Evol. Microbiol.">
        <title>The Global Catalogue of Microorganisms (GCM) 10K type strain sequencing project: providing services to taxonomists for standard genome sequencing and annotation.</title>
        <authorList>
            <consortium name="The Broad Institute Genomics Platform"/>
            <consortium name="The Broad Institute Genome Sequencing Center for Infectious Disease"/>
            <person name="Wu L."/>
            <person name="Ma J."/>
        </authorList>
    </citation>
    <scope>NUCLEOTIDE SEQUENCE [LARGE SCALE GENOMIC DNA]</scope>
    <source>
        <strain evidence="3">CCUG 50873</strain>
    </source>
</reference>
<protein>
    <submittedName>
        <fullName evidence="2">Uncharacterized protein</fullName>
    </submittedName>
</protein>
<gene>
    <name evidence="2" type="ORF">ACFQ04_13935</name>
</gene>
<name>A0ABW3G8P8_9NOCA</name>
<accession>A0ABW3G8P8</accession>
<comment type="caution">
    <text evidence="2">The sequence shown here is derived from an EMBL/GenBank/DDBJ whole genome shotgun (WGS) entry which is preliminary data.</text>
</comment>